<dbReference type="EMBL" id="CP159253">
    <property type="protein sequence ID" value="XCG46725.1"/>
    <property type="molecule type" value="Genomic_DNA"/>
</dbReference>
<evidence type="ECO:0000313" key="1">
    <source>
        <dbReference type="EMBL" id="XCG46725.1"/>
    </source>
</evidence>
<accession>A0AAU8CIQ0</accession>
<sequence length="53" mass="5687">MKNWRNGIDDIGPPLKHADLRPCFSKIGVNGVAIVIGPGPTLMPAPSSYEVQK</sequence>
<gene>
    <name evidence="1" type="ORF">ABVK50_15500</name>
</gene>
<proteinExistence type="predicted"/>
<dbReference type="AlphaFoldDB" id="A0AAU8CIQ0"/>
<protein>
    <submittedName>
        <fullName evidence="1">Uncharacterized protein</fullName>
    </submittedName>
</protein>
<dbReference type="RefSeq" id="WP_353645737.1">
    <property type="nucleotide sequence ID" value="NZ_CP159253.1"/>
</dbReference>
<reference evidence="1" key="1">
    <citation type="submission" date="2024-06" db="EMBL/GenBank/DDBJ databases">
        <title>Mesorhizobium karijinii sp. nov., a symbiont of the iconic Swainsona formosa from arid Australia.</title>
        <authorList>
            <person name="Hill Y.J."/>
            <person name="Watkin E.L.J."/>
            <person name="O'Hara G.W."/>
            <person name="Terpolilli J."/>
            <person name="Tye M.L."/>
            <person name="Kohlmeier M.G."/>
        </authorList>
    </citation>
    <scope>NUCLEOTIDE SEQUENCE</scope>
    <source>
        <strain evidence="1">WSM2240</strain>
    </source>
</reference>
<organism evidence="1">
    <name type="scientific">Mesorhizobium sp. WSM2240</name>
    <dbReference type="NCBI Taxonomy" id="3228851"/>
    <lineage>
        <taxon>Bacteria</taxon>
        <taxon>Pseudomonadati</taxon>
        <taxon>Pseudomonadota</taxon>
        <taxon>Alphaproteobacteria</taxon>
        <taxon>Hyphomicrobiales</taxon>
        <taxon>Phyllobacteriaceae</taxon>
        <taxon>Mesorhizobium</taxon>
    </lineage>
</organism>
<name>A0AAU8CIQ0_9HYPH</name>